<name>A0A8A0RPB8_9FIRM</name>
<dbReference type="GO" id="GO:0016787">
    <property type="term" value="F:hydrolase activity"/>
    <property type="evidence" value="ECO:0007669"/>
    <property type="project" value="UniProtKB-KW"/>
</dbReference>
<evidence type="ECO:0000256" key="1">
    <source>
        <dbReference type="ARBA" id="ARBA00010613"/>
    </source>
</evidence>
<dbReference type="InterPro" id="IPR036526">
    <property type="entry name" value="C-N_Hydrolase_sf"/>
</dbReference>
<dbReference type="RefSeq" id="WP_206709247.1">
    <property type="nucleotide sequence ID" value="NZ_CP059066.1"/>
</dbReference>
<accession>A0A8A0RPB8</accession>
<feature type="domain" description="CN hydrolase" evidence="2">
    <location>
        <begin position="4"/>
        <end position="247"/>
    </location>
</feature>
<dbReference type="PANTHER" id="PTHR23088:SF27">
    <property type="entry name" value="DEAMINATED GLUTATHIONE AMIDASE"/>
    <property type="match status" value="1"/>
</dbReference>
<reference evidence="3" key="1">
    <citation type="submission" date="2020-07" db="EMBL/GenBank/DDBJ databases">
        <title>Koleobacter methoxysyntrophicus gen. nov., sp. nov., a novel anaerobic bacterium isolated from deep subsurface oil field and proposal of Koleobacterales ord. nov. in the phylum Firmicutes.</title>
        <authorList>
            <person name="Sakamoto S."/>
            <person name="Tamaki H."/>
        </authorList>
    </citation>
    <scope>NUCLEOTIDE SEQUENCE</scope>
    <source>
        <strain evidence="3">NRmbB1</strain>
    </source>
</reference>
<evidence type="ECO:0000313" key="3">
    <source>
        <dbReference type="EMBL" id="QSQ09056.1"/>
    </source>
</evidence>
<dbReference type="PANTHER" id="PTHR23088">
    <property type="entry name" value="NITRILASE-RELATED"/>
    <property type="match status" value="1"/>
</dbReference>
<dbReference type="EC" id="3.5.1.-" evidence="3"/>
<organism evidence="3 4">
    <name type="scientific">Koleobacter methoxysyntrophicus</name>
    <dbReference type="NCBI Taxonomy" id="2751313"/>
    <lineage>
        <taxon>Bacteria</taxon>
        <taxon>Bacillati</taxon>
        <taxon>Bacillota</taxon>
        <taxon>Clostridia</taxon>
        <taxon>Koleobacterales</taxon>
        <taxon>Koleobacteraceae</taxon>
        <taxon>Koleobacter</taxon>
    </lineage>
</organism>
<protein>
    <submittedName>
        <fullName evidence="3">Deaminated glutathione amidase</fullName>
        <ecNumber evidence="3">3.5.1.-</ecNumber>
    </submittedName>
</protein>
<dbReference type="Proteomes" id="UP000662904">
    <property type="component" value="Chromosome"/>
</dbReference>
<proteinExistence type="inferred from homology"/>
<dbReference type="Pfam" id="PF00795">
    <property type="entry name" value="CN_hydrolase"/>
    <property type="match status" value="1"/>
</dbReference>
<sequence length="296" mass="32908">MKEFVAAGVQIAVKPNDIEYNTEKVISWFEKAVKENGAELVVFPETVTTGFTPGMTPEELYDHLSPIAESISKICDAAGKLKSHIIFPTYERGPERGVVYNSSLLIDDNGKLLGTYRKTHLFPTERIQGGGWSTAGSQAPVYSTKLGKIGMIICYDGDFPELSRVLAIKGAEIITRPSALLRSFEIWDLTNRARAYDNHVYVIAVNAVGPDAGNYYYFGHSMIVDPIARKLAQGRGTEEIIYSKLDPDPIKRVTYGADSPMIFDHVEDRNLSVYGEIMTEARCPFEPAERIPYKKG</sequence>
<keyword evidence="3" id="KW-0378">Hydrolase</keyword>
<evidence type="ECO:0000313" key="4">
    <source>
        <dbReference type="Proteomes" id="UP000662904"/>
    </source>
</evidence>
<keyword evidence="4" id="KW-1185">Reference proteome</keyword>
<evidence type="ECO:0000259" key="2">
    <source>
        <dbReference type="PROSITE" id="PS50263"/>
    </source>
</evidence>
<dbReference type="PROSITE" id="PS50263">
    <property type="entry name" value="CN_HYDROLASE"/>
    <property type="match status" value="1"/>
</dbReference>
<dbReference type="Gene3D" id="3.60.110.10">
    <property type="entry name" value="Carbon-nitrogen hydrolase"/>
    <property type="match status" value="1"/>
</dbReference>
<gene>
    <name evidence="3" type="primary">nit1</name>
    <name evidence="3" type="ORF">H0A61_01413</name>
</gene>
<dbReference type="CDD" id="cd07197">
    <property type="entry name" value="nitrilase"/>
    <property type="match status" value="1"/>
</dbReference>
<dbReference type="InterPro" id="IPR003010">
    <property type="entry name" value="C-N_Hydrolase"/>
</dbReference>
<dbReference type="SUPFAM" id="SSF56317">
    <property type="entry name" value="Carbon-nitrogen hydrolase"/>
    <property type="match status" value="1"/>
</dbReference>
<dbReference type="AlphaFoldDB" id="A0A8A0RPB8"/>
<comment type="similarity">
    <text evidence="1">Belongs to the carbon-nitrogen hydrolase superfamily. NIT1/NIT2 family.</text>
</comment>
<dbReference type="EMBL" id="CP059066">
    <property type="protein sequence ID" value="QSQ09056.1"/>
    <property type="molecule type" value="Genomic_DNA"/>
</dbReference>
<dbReference type="KEGG" id="kme:H0A61_01413"/>